<reference evidence="2" key="2">
    <citation type="submission" date="2014-02" db="EMBL/GenBank/DDBJ databases">
        <title>Draft Genome Sequence of extremely halophilic bacteria Halorhodospira halochloris.</title>
        <authorList>
            <person name="Singh K.S."/>
        </authorList>
    </citation>
    <scope>NUCLEOTIDE SEQUENCE [LARGE SCALE GENOMIC DNA]</scope>
    <source>
        <strain evidence="2">A</strain>
    </source>
</reference>
<reference evidence="1 2" key="1">
    <citation type="journal article" date="2014" name="J Genomics">
        <title>Draft Genome Sequence of the Extremely Halophilic Phototrophic Purple Sulfur Bacterium Halorhodospira halochloris.</title>
        <authorList>
            <person name="Singh K.S."/>
            <person name="Kirksey J."/>
            <person name="Hoff W.D."/>
            <person name="Deole R."/>
        </authorList>
    </citation>
    <scope>NUCLEOTIDE SEQUENCE [LARGE SCALE GENOMIC DNA]</scope>
    <source>
        <strain evidence="1 2">A</strain>
    </source>
</reference>
<gene>
    <name evidence="1" type="ORF">M911_01590</name>
</gene>
<dbReference type="EMBL" id="CP007268">
    <property type="protein sequence ID" value="AHK78107.1"/>
    <property type="molecule type" value="Genomic_DNA"/>
</dbReference>
<sequence length="122" mass="13755">MALTEVIAALEAGQPLPGADRDELLKALKRYRRGDGFHLAGFERVRRRNAALLRAAEAVGGSTPWTQAGRLAASVARFEARVLPRYRDQPPASPVDRHLWDAWQSGARPLRSRRRLYELIRD</sequence>
<evidence type="ECO:0000313" key="2">
    <source>
        <dbReference type="Proteomes" id="UP000019442"/>
    </source>
</evidence>
<protein>
    <submittedName>
        <fullName evidence="1">Uncharacterized protein</fullName>
    </submittedName>
</protein>
<keyword evidence="2" id="KW-1185">Reference proteome</keyword>
<dbReference type="Proteomes" id="UP000019442">
    <property type="component" value="Chromosome"/>
</dbReference>
<dbReference type="HOGENOM" id="CLU_2023469_0_0_6"/>
<dbReference type="AlphaFoldDB" id="W8KMA8"/>
<dbReference type="RefSeq" id="WP_025280429.1">
    <property type="nucleotide sequence ID" value="NZ_CP007268.1"/>
</dbReference>
<accession>W8KMA8</accession>
<organism evidence="1 2">
    <name type="scientific">Ectothiorhodospira haloalkaliphila</name>
    <dbReference type="NCBI Taxonomy" id="421628"/>
    <lineage>
        <taxon>Bacteria</taxon>
        <taxon>Pseudomonadati</taxon>
        <taxon>Pseudomonadota</taxon>
        <taxon>Gammaproteobacteria</taxon>
        <taxon>Chromatiales</taxon>
        <taxon>Ectothiorhodospiraceae</taxon>
        <taxon>Ectothiorhodospira</taxon>
    </lineage>
</organism>
<name>W8KMA8_9GAMM</name>
<proteinExistence type="predicted"/>
<dbReference type="KEGG" id="hhc:M911_01590"/>
<evidence type="ECO:0000313" key="1">
    <source>
        <dbReference type="EMBL" id="AHK78107.1"/>
    </source>
</evidence>